<dbReference type="AlphaFoldDB" id="A0A7H9BMM7"/>
<dbReference type="EMBL" id="CP058627">
    <property type="protein sequence ID" value="QLG88624.1"/>
    <property type="molecule type" value="Genomic_DNA"/>
</dbReference>
<dbReference type="KEGG" id="chiz:HQ393_10450"/>
<feature type="domain" description="Phosphotyrosine protein phosphatase I" evidence="2">
    <location>
        <begin position="5"/>
        <end position="142"/>
    </location>
</feature>
<accession>A0A7H9BMM7</accession>
<evidence type="ECO:0000256" key="1">
    <source>
        <dbReference type="ARBA" id="ARBA00022849"/>
    </source>
</evidence>
<dbReference type="SMART" id="SM00226">
    <property type="entry name" value="LMWPc"/>
    <property type="match status" value="1"/>
</dbReference>
<dbReference type="PANTHER" id="PTHR43428:SF1">
    <property type="entry name" value="ARSENATE REDUCTASE"/>
    <property type="match status" value="1"/>
</dbReference>
<sequence length="166" mass="18323">MKDFYNVLFICTENSARSQMAEAMLNQIGYGVFRAFSAGSQPSGTVHPMALAALEHAGISTANLRSKSWSEFTAPDAPHMDLVFTLCDKAAGETCPPWPGVPTIAHWSMPHPGQEGDEAERQHSFNQTLIQLRHRLDLLVALPFEKLDHLALKQHVADIGQTQTQE</sequence>
<evidence type="ECO:0000313" key="4">
    <source>
        <dbReference type="Proteomes" id="UP000509597"/>
    </source>
</evidence>
<keyword evidence="4" id="KW-1185">Reference proteome</keyword>
<organism evidence="3 4">
    <name type="scientific">Chitinibacter bivalviorum</name>
    <dbReference type="NCBI Taxonomy" id="2739434"/>
    <lineage>
        <taxon>Bacteria</taxon>
        <taxon>Pseudomonadati</taxon>
        <taxon>Pseudomonadota</taxon>
        <taxon>Betaproteobacteria</taxon>
        <taxon>Neisseriales</taxon>
        <taxon>Chitinibacteraceae</taxon>
        <taxon>Chitinibacter</taxon>
    </lineage>
</organism>
<name>A0A7H9BMM7_9NEIS</name>
<evidence type="ECO:0000259" key="2">
    <source>
        <dbReference type="SMART" id="SM00226"/>
    </source>
</evidence>
<dbReference type="InterPro" id="IPR036196">
    <property type="entry name" value="Ptyr_pPase_sf"/>
</dbReference>
<dbReference type="Gene3D" id="3.40.50.2300">
    <property type="match status" value="1"/>
</dbReference>
<protein>
    <submittedName>
        <fullName evidence="3">Arsenate reductase ArsC</fullName>
    </submittedName>
</protein>
<dbReference type="Proteomes" id="UP000509597">
    <property type="component" value="Chromosome"/>
</dbReference>
<keyword evidence="1" id="KW-0059">Arsenical resistance</keyword>
<dbReference type="InterPro" id="IPR023485">
    <property type="entry name" value="Ptyr_pPase"/>
</dbReference>
<dbReference type="GO" id="GO:0046685">
    <property type="term" value="P:response to arsenic-containing substance"/>
    <property type="evidence" value="ECO:0007669"/>
    <property type="project" value="UniProtKB-KW"/>
</dbReference>
<evidence type="ECO:0000313" key="3">
    <source>
        <dbReference type="EMBL" id="QLG88624.1"/>
    </source>
</evidence>
<dbReference type="RefSeq" id="WP_179355136.1">
    <property type="nucleotide sequence ID" value="NZ_CP058627.1"/>
</dbReference>
<reference evidence="3 4" key="1">
    <citation type="submission" date="2020-07" db="EMBL/GenBank/DDBJ databases">
        <title>Complete genome sequence of Chitinibacter sp. 2T18.</title>
        <authorList>
            <person name="Bae J.-W."/>
            <person name="Choi J.-W."/>
        </authorList>
    </citation>
    <scope>NUCLEOTIDE SEQUENCE [LARGE SCALE GENOMIC DNA]</scope>
    <source>
        <strain evidence="3 4">2T18</strain>
    </source>
</reference>
<dbReference type="SUPFAM" id="SSF52788">
    <property type="entry name" value="Phosphotyrosine protein phosphatases I"/>
    <property type="match status" value="1"/>
</dbReference>
<proteinExistence type="predicted"/>
<dbReference type="CDD" id="cd16345">
    <property type="entry name" value="LMWP_ArsC"/>
    <property type="match status" value="1"/>
</dbReference>
<dbReference type="Pfam" id="PF01451">
    <property type="entry name" value="LMWPc"/>
    <property type="match status" value="1"/>
</dbReference>
<dbReference type="PANTHER" id="PTHR43428">
    <property type="entry name" value="ARSENATE REDUCTASE"/>
    <property type="match status" value="1"/>
</dbReference>
<gene>
    <name evidence="3" type="ORF">HQ393_10450</name>
</gene>